<dbReference type="RefSeq" id="WP_013161591.1">
    <property type="nucleotide sequence ID" value="NZ_CP010341.1"/>
</dbReference>
<sequence length="257" mass="27757">MSKRPHTILVVGATGSVGRFVVAEALKQGYATRALVRNLDKAKTLPEGALAVVGDLTDAATLDRALAGTDAVVFTHGSNSTEEQAEAVDYGAVRSVLTALGDRSVRVALMTAIGMTKRDSIYNKENHGRDWKRRGERLLRASGLEYTIVRPAAFDYNAPDAHKLVMRQGEHPSNGGVAREQIARVLVDALSNDAARHKTFELLDTTGEEQADLTPLFAALQPDEPAAADAPGDSENLPLSDEPQRVLDDLKRLTDYE</sequence>
<dbReference type="EMBL" id="LM676412">
    <property type="protein sequence ID" value="CEP26461.1"/>
    <property type="molecule type" value="Genomic_DNA"/>
</dbReference>
<dbReference type="CDD" id="cd05243">
    <property type="entry name" value="SDR_a5"/>
    <property type="match status" value="1"/>
</dbReference>
<feature type="compositionally biased region" description="Basic and acidic residues" evidence="1">
    <location>
        <begin position="242"/>
        <end position="257"/>
    </location>
</feature>
<dbReference type="InterPro" id="IPR036291">
    <property type="entry name" value="NAD(P)-bd_dom_sf"/>
</dbReference>
<proteinExistence type="predicted"/>
<dbReference type="PATRIC" id="fig|66712.6.peg.1667"/>
<dbReference type="GeneID" id="61221664"/>
<dbReference type="PANTHER" id="PTHR15020:SF50">
    <property type="entry name" value="UPF0659 PROTEIN YMR090W"/>
    <property type="match status" value="1"/>
</dbReference>
<feature type="compositionally biased region" description="Low complexity" evidence="1">
    <location>
        <begin position="221"/>
        <end position="233"/>
    </location>
</feature>
<dbReference type="InterPro" id="IPR016040">
    <property type="entry name" value="NAD(P)-bd_dom"/>
</dbReference>
<dbReference type="Gene3D" id="3.40.50.720">
    <property type="entry name" value="NAD(P)-binding Rossmann-like Domain"/>
    <property type="match status" value="1"/>
</dbReference>
<gene>
    <name evidence="3" type="ORF">PFCIRM138_07670</name>
</gene>
<organism evidence="3">
    <name type="scientific">Propionibacterium freudenreichii subsp. freudenreichii</name>
    <dbReference type="NCBI Taxonomy" id="66712"/>
    <lineage>
        <taxon>Bacteria</taxon>
        <taxon>Bacillati</taxon>
        <taxon>Actinomycetota</taxon>
        <taxon>Actinomycetes</taxon>
        <taxon>Propionibacteriales</taxon>
        <taxon>Propionibacteriaceae</taxon>
        <taxon>Propionibacterium</taxon>
    </lineage>
</organism>
<evidence type="ECO:0000313" key="3">
    <source>
        <dbReference type="EMBL" id="CEP26461.1"/>
    </source>
</evidence>
<feature type="domain" description="NAD(P)-binding" evidence="2">
    <location>
        <begin position="12"/>
        <end position="192"/>
    </location>
</feature>
<dbReference type="Pfam" id="PF13460">
    <property type="entry name" value="NAD_binding_10"/>
    <property type="match status" value="1"/>
</dbReference>
<feature type="region of interest" description="Disordered" evidence="1">
    <location>
        <begin position="221"/>
        <end position="257"/>
    </location>
</feature>
<dbReference type="SUPFAM" id="SSF51735">
    <property type="entry name" value="NAD(P)-binding Rossmann-fold domains"/>
    <property type="match status" value="1"/>
</dbReference>
<reference evidence="3" key="1">
    <citation type="submission" date="2014-08" db="EMBL/GenBank/DDBJ databases">
        <authorList>
            <person name="Falentin Helene"/>
        </authorList>
    </citation>
    <scope>NUCLEOTIDE SEQUENCE</scope>
</reference>
<evidence type="ECO:0000259" key="2">
    <source>
        <dbReference type="Pfam" id="PF13460"/>
    </source>
</evidence>
<accession>A0A068VSI5</accession>
<dbReference type="AlphaFoldDB" id="A0A068VSI5"/>
<name>A0A068VSI5_PROFF</name>
<dbReference type="PANTHER" id="PTHR15020">
    <property type="entry name" value="FLAVIN REDUCTASE-RELATED"/>
    <property type="match status" value="1"/>
</dbReference>
<evidence type="ECO:0000256" key="1">
    <source>
        <dbReference type="SAM" id="MobiDB-lite"/>
    </source>
</evidence>
<protein>
    <submittedName>
        <fullName evidence="3">Nucleoside-diphosphate-sugar epimerases</fullName>
    </submittedName>
</protein>
<dbReference type="KEGG" id="pfre:RM25_1637"/>